<keyword evidence="4 12" id="KW-0808">Transferase</keyword>
<feature type="region of interest" description="N-terminal hotdog fold" evidence="7">
    <location>
        <begin position="913"/>
        <end position="1032"/>
    </location>
</feature>
<gene>
    <name evidence="12" type="ORF">DQ392_21915</name>
</gene>
<dbReference type="InterPro" id="IPR020841">
    <property type="entry name" value="PKS_Beta-ketoAc_synthase_dom"/>
</dbReference>
<dbReference type="InterPro" id="IPR014030">
    <property type="entry name" value="Ketoacyl_synth_N"/>
</dbReference>
<dbReference type="PROSITE" id="PS50075">
    <property type="entry name" value="CARRIER"/>
    <property type="match status" value="1"/>
</dbReference>
<dbReference type="SUPFAM" id="SSF47336">
    <property type="entry name" value="ACP-like"/>
    <property type="match status" value="1"/>
</dbReference>
<dbReference type="InterPro" id="IPR032821">
    <property type="entry name" value="PKS_assoc"/>
</dbReference>
<dbReference type="InterPro" id="IPR014031">
    <property type="entry name" value="Ketoacyl_synth_C"/>
</dbReference>
<dbReference type="SUPFAM" id="SSF55048">
    <property type="entry name" value="Probable ACP-binding domain of malonyl-CoA ACP transacylase"/>
    <property type="match status" value="1"/>
</dbReference>
<dbReference type="InterPro" id="IPR018201">
    <property type="entry name" value="Ketoacyl_synth_AS"/>
</dbReference>
<dbReference type="InterPro" id="IPR001227">
    <property type="entry name" value="Ac_transferase_dom_sf"/>
</dbReference>
<dbReference type="OrthoDB" id="9778690at2"/>
<feature type="region of interest" description="Disordered" evidence="8">
    <location>
        <begin position="1028"/>
        <end position="1051"/>
    </location>
</feature>
<dbReference type="PROSITE" id="PS52019">
    <property type="entry name" value="PKS_MFAS_DH"/>
    <property type="match status" value="1"/>
</dbReference>
<evidence type="ECO:0000256" key="8">
    <source>
        <dbReference type="SAM" id="MobiDB-lite"/>
    </source>
</evidence>
<sequence>MAGVPGSEYSEHHSAEPVAVIGMGCRFAADATSPERYWNMLREGRDGISEVPDKRWEVYRGLGSETTAALRRATRWGGYLADIEGFDAEFFGLTPREAELMDPQQRVLLEVAWEALEDAGLPPARLAGTDAGVFVGVGSDDYGRRLLEDLPRIEAWTGIGSAMCAAANRISHALDLRGPSLAVDTACSASLVALHLACQSVLSGESPVALAAGVNLIISPGLTLTLDAAGATAPDGRCKPFDAAADGYGRGEGAGVLVLKRLSDARRDGDRVWATVLGSAVNQDGRTSGIMAPDGDAQRHVMERACRRAGVDPLSIGYVEAHGTGTRRGDPLEVSALSAVYGTGRPADRPCLIGSVKSNIGHLEAAAGVAGVVKAILALDRCEIPASLNHTTPTPAVDWENAGLEVVTAPEPWPRSSRPRRAGVSGFGYGGTIAHVVLEEAPRRDAPAAESDRSAGEDAGAAGESLFPVSAASAAGLGRQADALATWLEGAGAEVPLRDVGHTLAHRRTHLDHRAAVLAADRKTLVERLRRVAADEQGPGVVTGRVPGGRHRGLVWVLSGHGSQWPGMGRELLAAEPAFADVIDALGPVFVKEIGFSPRQVLVDGALGTVERVQTMIFAMQVGLAAVWRARGVTPAAVVGHSVGEIAAAVVSGALTLQDGARLICRRSRLLQRVAGQGAMALVALPFEDVAERLRGRTDVVAAIASSPLSTVVSGEPGAVDALAAAWQAEDLTVRRVASDVAFHSPYMDPLLPELAAAAADLSPREPRIPLYSTSLDEVRTDPVLDGAYWAGNLRRPVRLAQAVARAARDGHRSFLEISAHPVVAHSIRETLSEPDQADVFVGSTLRRDQPEAATLAAAVAAVHCHGTPVDWACLQPEGSQAPLPTVAWQRRPLWRDARKGTGDGLEHDVDTHTLLGSPVPVGGRPLRLWRTLLDETCRPYPGSHTINGVEVIPAAVLINTLLRAGFDGAEPPVLRDLRLLLPLTDVGPREVQVIREDGGVRLTSRMRDEEGGDRPWLTHATVLAVPASRPAPPQPSPGTESGPPLTPEDPAAVRELLSSVGVPSMAFDWSVEELLRGEGLLRARVRADRPQASPSSWAPLLDAALSVAPAGCRGPRTLRMVAGLDECHLTGTPPDAATIEVTADPARENTVDVLIADDRGHVLARLGGLRYAAMDDAASGAAAPGELAHATVWRPFELPARCPAPAPDGDRPLDLVLVCPDPAQTRLWRSRFQRAGAEPRAVATPGQLAVLDPQPTDASCVLVVPGGAPGLAVPESSARAAWLLAETAQQLAGDTEGPSPRLWCLTTGVRQAAGDAHLAQSPLWGLGRVLRAELPGVWGGTVDVTPGDDRAPAAVLDVLRAAPDEDVVAVAAGTTEAARLAPLERAGGREPVRCRADSTYLVTGGLGVLGLEVAHWLAERGARRLVLAGRRTLPPRGTWDRQDDDETASRIQAVRALEALGVTVRTVAVDVADPRQAAEALAPESLGMPPIRGVVHAAGVVDNRLLHDVDEDSLRSVLRPKVGGAWTLHTMFPAGTLDFFALFSSCGQLLGLPGQVTYGAANAFLDGLAAHRRAAGCEGTVSFGWTSWKGKGMAVNEVVDLELRARGTAPITPAEAFGAWDLAHGHPASQVSVLRVLPLEPGMERPAVLAELDTAAETGAEDGTAGRQDDFAGLPPGLLRERLVEEITAQVAGEMRLSARDLDPRRSLTEQGLDSVMTIVVRRRLERRFGQGLPATLLWHQPTVAAIADHVAELLAAGDPEGTGEPEEPDVPDEPDEAGEPGESERARASEDARAFEGVREPEETREADGADGTGGAVRPLRPR</sequence>
<dbReference type="InterPro" id="IPR020806">
    <property type="entry name" value="PKS_PP-bd"/>
</dbReference>
<dbReference type="FunFam" id="3.40.47.10:FF:000019">
    <property type="entry name" value="Polyketide synthase type I"/>
    <property type="match status" value="1"/>
</dbReference>
<comment type="caution">
    <text evidence="12">The sequence shown here is derived from an EMBL/GenBank/DDBJ whole genome shotgun (WGS) entry which is preliminary data.</text>
</comment>
<dbReference type="InterPro" id="IPR036736">
    <property type="entry name" value="ACP-like_sf"/>
</dbReference>
<dbReference type="CDD" id="cd00833">
    <property type="entry name" value="PKS"/>
    <property type="match status" value="1"/>
</dbReference>
<evidence type="ECO:0000256" key="4">
    <source>
        <dbReference type="ARBA" id="ARBA00022679"/>
    </source>
</evidence>
<dbReference type="Gene3D" id="1.10.1200.10">
    <property type="entry name" value="ACP-like"/>
    <property type="match status" value="1"/>
</dbReference>
<evidence type="ECO:0000256" key="5">
    <source>
        <dbReference type="ARBA" id="ARBA00023194"/>
    </source>
</evidence>
<dbReference type="CDD" id="cd08955">
    <property type="entry name" value="KR_2_FAS_SDR_x"/>
    <property type="match status" value="1"/>
</dbReference>
<dbReference type="GO" id="GO:0031177">
    <property type="term" value="F:phosphopantetheine binding"/>
    <property type="evidence" value="ECO:0007669"/>
    <property type="project" value="InterPro"/>
</dbReference>
<dbReference type="SMART" id="SM00822">
    <property type="entry name" value="PKS_KR"/>
    <property type="match status" value="1"/>
</dbReference>
<dbReference type="InterPro" id="IPR009081">
    <property type="entry name" value="PP-bd_ACP"/>
</dbReference>
<keyword evidence="13" id="KW-1185">Reference proteome</keyword>
<feature type="domain" description="Ketosynthase family 3 (KS3)" evidence="10">
    <location>
        <begin position="15"/>
        <end position="440"/>
    </location>
</feature>
<dbReference type="SUPFAM" id="SSF53901">
    <property type="entry name" value="Thiolase-like"/>
    <property type="match status" value="1"/>
</dbReference>
<dbReference type="SMART" id="SM00827">
    <property type="entry name" value="PKS_AT"/>
    <property type="match status" value="1"/>
</dbReference>
<feature type="compositionally biased region" description="Basic and acidic residues" evidence="8">
    <location>
        <begin position="440"/>
        <end position="456"/>
    </location>
</feature>
<keyword evidence="5" id="KW-0045">Antibiotic biosynthesis</keyword>
<dbReference type="SMART" id="SM00823">
    <property type="entry name" value="PKS_PP"/>
    <property type="match status" value="1"/>
</dbReference>
<dbReference type="Gene3D" id="3.40.366.10">
    <property type="entry name" value="Malonyl-Coenzyme A Acyl Carrier Protein, domain 2"/>
    <property type="match status" value="1"/>
</dbReference>
<dbReference type="RefSeq" id="WP_114017405.1">
    <property type="nucleotide sequence ID" value="NZ_QOIM01000040.1"/>
</dbReference>
<dbReference type="InterPro" id="IPR036291">
    <property type="entry name" value="NAD(P)-bd_dom_sf"/>
</dbReference>
<dbReference type="SUPFAM" id="SSF52151">
    <property type="entry name" value="FabD/lysophospholipase-like"/>
    <property type="match status" value="1"/>
</dbReference>
<dbReference type="PROSITE" id="PS00606">
    <property type="entry name" value="KS3_1"/>
    <property type="match status" value="1"/>
</dbReference>
<evidence type="ECO:0000313" key="13">
    <source>
        <dbReference type="Proteomes" id="UP000253507"/>
    </source>
</evidence>
<name>A0A367ECF1_9ACTN</name>
<dbReference type="EMBL" id="QOIM01000040">
    <property type="protein sequence ID" value="RCG15738.1"/>
    <property type="molecule type" value="Genomic_DNA"/>
</dbReference>
<dbReference type="GO" id="GO:0004312">
    <property type="term" value="F:fatty acid synthase activity"/>
    <property type="evidence" value="ECO:0007669"/>
    <property type="project" value="TreeGrafter"/>
</dbReference>
<dbReference type="InterPro" id="IPR020807">
    <property type="entry name" value="PKS_DH"/>
</dbReference>
<dbReference type="Pfam" id="PF00550">
    <property type="entry name" value="PP-binding"/>
    <property type="match status" value="1"/>
</dbReference>
<dbReference type="SMART" id="SM00826">
    <property type="entry name" value="PKS_DH"/>
    <property type="match status" value="1"/>
</dbReference>
<dbReference type="SMART" id="SM00825">
    <property type="entry name" value="PKS_KS"/>
    <property type="match status" value="1"/>
</dbReference>
<evidence type="ECO:0000256" key="3">
    <source>
        <dbReference type="ARBA" id="ARBA00022553"/>
    </source>
</evidence>
<dbReference type="InterPro" id="IPR016036">
    <property type="entry name" value="Malonyl_transacylase_ACP-bd"/>
</dbReference>
<dbReference type="GO" id="GO:0006633">
    <property type="term" value="P:fatty acid biosynthetic process"/>
    <property type="evidence" value="ECO:0007669"/>
    <property type="project" value="InterPro"/>
</dbReference>
<feature type="domain" description="PKS/mFAS DH" evidence="11">
    <location>
        <begin position="913"/>
        <end position="1181"/>
    </location>
</feature>
<feature type="region of interest" description="C-terminal hotdog fold" evidence="7">
    <location>
        <begin position="1046"/>
        <end position="1181"/>
    </location>
</feature>
<evidence type="ECO:0000259" key="9">
    <source>
        <dbReference type="PROSITE" id="PS50075"/>
    </source>
</evidence>
<protein>
    <submittedName>
        <fullName evidence="12">Acyltransferase domain-containing protein</fullName>
    </submittedName>
</protein>
<proteinExistence type="predicted"/>
<accession>A0A367ECF1</accession>
<feature type="compositionally biased region" description="Acidic residues" evidence="8">
    <location>
        <begin position="1763"/>
        <end position="1783"/>
    </location>
</feature>
<dbReference type="Pfam" id="PF00698">
    <property type="entry name" value="Acyl_transf_1"/>
    <property type="match status" value="1"/>
</dbReference>
<dbReference type="PROSITE" id="PS52004">
    <property type="entry name" value="KS3_2"/>
    <property type="match status" value="1"/>
</dbReference>
<evidence type="ECO:0000259" key="10">
    <source>
        <dbReference type="PROSITE" id="PS52004"/>
    </source>
</evidence>
<dbReference type="Pfam" id="PF00109">
    <property type="entry name" value="ketoacyl-synt"/>
    <property type="match status" value="1"/>
</dbReference>
<dbReference type="InterPro" id="IPR016035">
    <property type="entry name" value="Acyl_Trfase/lysoPLipase"/>
</dbReference>
<organism evidence="12 13">
    <name type="scientific">Streptomyces reniochalinae</name>
    <dbReference type="NCBI Taxonomy" id="2250578"/>
    <lineage>
        <taxon>Bacteria</taxon>
        <taxon>Bacillati</taxon>
        <taxon>Actinomycetota</taxon>
        <taxon>Actinomycetes</taxon>
        <taxon>Kitasatosporales</taxon>
        <taxon>Streptomycetaceae</taxon>
        <taxon>Streptomyces</taxon>
    </lineage>
</organism>
<dbReference type="SMART" id="SM01294">
    <property type="entry name" value="PKS_PP_betabranch"/>
    <property type="match status" value="1"/>
</dbReference>
<keyword evidence="3" id="KW-0597">Phosphoprotein</keyword>
<dbReference type="Pfam" id="PF16197">
    <property type="entry name" value="KAsynt_C_assoc"/>
    <property type="match status" value="1"/>
</dbReference>
<dbReference type="Gene3D" id="3.10.129.110">
    <property type="entry name" value="Polyketide synthase dehydratase"/>
    <property type="match status" value="1"/>
</dbReference>
<feature type="domain" description="Carrier" evidence="9">
    <location>
        <begin position="1679"/>
        <end position="1756"/>
    </location>
</feature>
<dbReference type="GO" id="GO:0004315">
    <property type="term" value="F:3-oxoacyl-[acyl-carrier-protein] synthase activity"/>
    <property type="evidence" value="ECO:0007669"/>
    <property type="project" value="InterPro"/>
</dbReference>
<dbReference type="Pfam" id="PF08659">
    <property type="entry name" value="KR"/>
    <property type="match status" value="1"/>
</dbReference>
<dbReference type="InterPro" id="IPR016039">
    <property type="entry name" value="Thiolase-like"/>
</dbReference>
<feature type="region of interest" description="Disordered" evidence="8">
    <location>
        <begin position="440"/>
        <end position="461"/>
    </location>
</feature>
<dbReference type="Proteomes" id="UP000253507">
    <property type="component" value="Unassembled WGS sequence"/>
</dbReference>
<dbReference type="InterPro" id="IPR042104">
    <property type="entry name" value="PKS_dehydratase_sf"/>
</dbReference>
<dbReference type="Gene3D" id="3.40.47.10">
    <property type="match status" value="1"/>
</dbReference>
<evidence type="ECO:0000256" key="2">
    <source>
        <dbReference type="ARBA" id="ARBA00022450"/>
    </source>
</evidence>
<feature type="region of interest" description="Disordered" evidence="8">
    <location>
        <begin position="1759"/>
        <end position="1825"/>
    </location>
</feature>
<reference evidence="12 13" key="1">
    <citation type="submission" date="2018-06" db="EMBL/GenBank/DDBJ databases">
        <title>Streptomyces reniochalinae sp. nov. and Streptomyces diacarnus sp. nov. from marine sponges.</title>
        <authorList>
            <person name="Li L."/>
        </authorList>
    </citation>
    <scope>NUCLEOTIDE SEQUENCE [LARGE SCALE GENOMIC DNA]</scope>
    <source>
        <strain evidence="12 13">LHW50302</strain>
    </source>
</reference>
<dbReference type="InterPro" id="IPR049900">
    <property type="entry name" value="PKS_mFAS_DH"/>
</dbReference>
<keyword evidence="2" id="KW-0596">Phosphopantetheine</keyword>
<comment type="caution">
    <text evidence="7">Lacks conserved residue(s) required for the propagation of feature annotation.</text>
</comment>
<comment type="pathway">
    <text evidence="1">Antibiotic biosynthesis.</text>
</comment>
<dbReference type="Pfam" id="PF02801">
    <property type="entry name" value="Ketoacyl-synt_C"/>
    <property type="match status" value="1"/>
</dbReference>
<dbReference type="PANTHER" id="PTHR43775">
    <property type="entry name" value="FATTY ACID SYNTHASE"/>
    <property type="match status" value="1"/>
</dbReference>
<dbReference type="InterPro" id="IPR050091">
    <property type="entry name" value="PKS_NRPS_Biosynth_Enz"/>
</dbReference>
<evidence type="ECO:0000256" key="1">
    <source>
        <dbReference type="ARBA" id="ARBA00004792"/>
    </source>
</evidence>
<dbReference type="Gene3D" id="3.40.50.720">
    <property type="entry name" value="NAD(P)-binding Rossmann-like Domain"/>
    <property type="match status" value="1"/>
</dbReference>
<keyword evidence="6 12" id="KW-0012">Acyltransferase</keyword>
<dbReference type="InterPro" id="IPR013968">
    <property type="entry name" value="PKS_KR"/>
</dbReference>
<dbReference type="PANTHER" id="PTHR43775:SF37">
    <property type="entry name" value="SI:DKEY-61P9.11"/>
    <property type="match status" value="1"/>
</dbReference>
<evidence type="ECO:0000313" key="12">
    <source>
        <dbReference type="EMBL" id="RCG15738.1"/>
    </source>
</evidence>
<dbReference type="Gene3D" id="3.30.70.3290">
    <property type="match status" value="1"/>
</dbReference>
<evidence type="ECO:0000256" key="7">
    <source>
        <dbReference type="PROSITE-ProRule" id="PRU01363"/>
    </source>
</evidence>
<evidence type="ECO:0000259" key="11">
    <source>
        <dbReference type="PROSITE" id="PS52019"/>
    </source>
</evidence>
<evidence type="ECO:0000256" key="6">
    <source>
        <dbReference type="ARBA" id="ARBA00023315"/>
    </source>
</evidence>
<dbReference type="GO" id="GO:0033068">
    <property type="term" value="P:macrolide biosynthetic process"/>
    <property type="evidence" value="ECO:0007669"/>
    <property type="project" value="UniProtKB-ARBA"/>
</dbReference>
<dbReference type="SUPFAM" id="SSF51735">
    <property type="entry name" value="NAD(P)-binding Rossmann-fold domains"/>
    <property type="match status" value="2"/>
</dbReference>
<feature type="compositionally biased region" description="Basic and acidic residues" evidence="8">
    <location>
        <begin position="1784"/>
        <end position="1810"/>
    </location>
</feature>
<dbReference type="InterPro" id="IPR014043">
    <property type="entry name" value="Acyl_transferase_dom"/>
</dbReference>
<dbReference type="InterPro" id="IPR057326">
    <property type="entry name" value="KR_dom"/>
</dbReference>